<evidence type="ECO:0000313" key="3">
    <source>
        <dbReference type="Proteomes" id="UP000195975"/>
    </source>
</evidence>
<name>A0A9Q5X8N7_9BACT</name>
<evidence type="ECO:0000313" key="2">
    <source>
        <dbReference type="EMBL" id="OUO06177.1"/>
    </source>
</evidence>
<dbReference type="Proteomes" id="UP000195975">
    <property type="component" value="Unassembled WGS sequence"/>
</dbReference>
<feature type="domain" description="Response receiver" evidence="1">
    <location>
        <begin position="16"/>
        <end position="148"/>
    </location>
</feature>
<proteinExistence type="predicted"/>
<organism evidence="2 3">
    <name type="scientific">Parabacteroides johnsonii</name>
    <dbReference type="NCBI Taxonomy" id="387661"/>
    <lineage>
        <taxon>Bacteria</taxon>
        <taxon>Pseudomonadati</taxon>
        <taxon>Bacteroidota</taxon>
        <taxon>Bacteroidia</taxon>
        <taxon>Bacteroidales</taxon>
        <taxon>Tannerellaceae</taxon>
        <taxon>Parabacteroides</taxon>
    </lineage>
</organism>
<dbReference type="AlphaFoldDB" id="A0A9Q5X8N7"/>
<dbReference type="EMBL" id="NFIJ01000004">
    <property type="protein sequence ID" value="OUO06177.1"/>
    <property type="molecule type" value="Genomic_DNA"/>
</dbReference>
<comment type="caution">
    <text evidence="2">The sequence shown here is derived from an EMBL/GenBank/DDBJ whole genome shotgun (WGS) entry which is preliminary data.</text>
</comment>
<dbReference type="Pfam" id="PF19192">
    <property type="entry name" value="Response_reg_2"/>
    <property type="match status" value="1"/>
</dbReference>
<dbReference type="RefSeq" id="WP_087375354.1">
    <property type="nucleotide sequence ID" value="NZ_NFIJ01000004.1"/>
</dbReference>
<evidence type="ECO:0000259" key="1">
    <source>
        <dbReference type="Pfam" id="PF19192"/>
    </source>
</evidence>
<dbReference type="InterPro" id="IPR043834">
    <property type="entry name" value="REC"/>
</dbReference>
<sequence>MDNTFKSVAQNIINESIKSAVFIDDEIPMLFSGEDDKTGICKPLYESFQMKDCSVDFSKFSNLESIRDKLLFDRKDLLILDWELDLVEPKYKSTLEIIDKAVKTDNLHFVCIYSHKGDNREDIFYKILAYYSGNSLELLEKNNQDIIDFIEEDGWGDSIDIISKIISKTKEFTLNIISKKDYKTFLRNEFKERYDEFEALVKSKYSSEKQSNYFIKLAFDLAKTEIYRCEPKKVYVNCKGNYLQINNTFFAVFKKGTTNPDDLYNDFSEAISSANEAFLTFLSMEMRNKLMSKSSLIGKGLSRINESAFFHHKQTIVPNEAFDEFLIELWENYNTAWLYKEKSSLLAAIDDYQKDKAEAKPSDEDLARLNYYYNIDHTILMSQRNIGFGDIFIIDQGGDSKEQYILCITPHCDCLRPNKIKGFYYFVCGQTTKINRGLELADSGFISFIQNRQEEIICIEWDLKPFTLHVCEKQRNISTSTAIVFGDKVVDFRYCCTLKENYCQRITNKSFSNPIRVGISFVKKEASESCKKFQNNTCRHIKNE</sequence>
<accession>A0A9Q5X8N7</accession>
<gene>
    <name evidence="2" type="ORF">B5F96_05885</name>
</gene>
<reference evidence="3" key="1">
    <citation type="submission" date="2017-04" db="EMBL/GenBank/DDBJ databases">
        <title>Function of individual gut microbiota members based on whole genome sequencing of pure cultures obtained from chicken caecum.</title>
        <authorList>
            <person name="Medvecky M."/>
            <person name="Cejkova D."/>
            <person name="Polansky O."/>
            <person name="Karasova D."/>
            <person name="Kubasova T."/>
            <person name="Cizek A."/>
            <person name="Rychlik I."/>
        </authorList>
    </citation>
    <scope>NUCLEOTIDE SEQUENCE [LARGE SCALE GENOMIC DNA]</scope>
    <source>
        <strain evidence="3">An42</strain>
    </source>
</reference>
<protein>
    <recommendedName>
        <fullName evidence="1">Response receiver domain-containing protein</fullName>
    </recommendedName>
</protein>